<feature type="compositionally biased region" description="Basic residues" evidence="1">
    <location>
        <begin position="29"/>
        <end position="41"/>
    </location>
</feature>
<reference evidence="2 3" key="1">
    <citation type="journal article" date="2014" name="PLoS Genet.">
        <title>Analysis of the Phlebiopsis gigantea genome, transcriptome and secretome provides insight into its pioneer colonization strategies of wood.</title>
        <authorList>
            <person name="Hori C."/>
            <person name="Ishida T."/>
            <person name="Igarashi K."/>
            <person name="Samejima M."/>
            <person name="Suzuki H."/>
            <person name="Master E."/>
            <person name="Ferreira P."/>
            <person name="Ruiz-Duenas F.J."/>
            <person name="Held B."/>
            <person name="Canessa P."/>
            <person name="Larrondo L.F."/>
            <person name="Schmoll M."/>
            <person name="Druzhinina I.S."/>
            <person name="Kubicek C.P."/>
            <person name="Gaskell J.A."/>
            <person name="Kersten P."/>
            <person name="St John F."/>
            <person name="Glasner J."/>
            <person name="Sabat G."/>
            <person name="Splinter BonDurant S."/>
            <person name="Syed K."/>
            <person name="Yadav J."/>
            <person name="Mgbeahuruike A.C."/>
            <person name="Kovalchuk A."/>
            <person name="Asiegbu F.O."/>
            <person name="Lackner G."/>
            <person name="Hoffmeister D."/>
            <person name="Rencoret J."/>
            <person name="Gutierrez A."/>
            <person name="Sun H."/>
            <person name="Lindquist E."/>
            <person name="Barry K."/>
            <person name="Riley R."/>
            <person name="Grigoriev I.V."/>
            <person name="Henrissat B."/>
            <person name="Kues U."/>
            <person name="Berka R.M."/>
            <person name="Martinez A.T."/>
            <person name="Covert S.F."/>
            <person name="Blanchette R.A."/>
            <person name="Cullen D."/>
        </authorList>
    </citation>
    <scope>NUCLEOTIDE SEQUENCE [LARGE SCALE GENOMIC DNA]</scope>
    <source>
        <strain evidence="2 3">11061_1 CR5-6</strain>
    </source>
</reference>
<gene>
    <name evidence="2" type="ORF">PHLGIDRAFT_17194</name>
</gene>
<sequence length="466" mass="52757">MAPPTLHRRALLHAYGYKHRQPQTATPRQPRRTAKKTRKKQTLTLKEKQLAARRRLENKKRVQAAIDEALLAVWHEAEKLHELLGILTPKKFYEMLLQRGGKTSRKPNRWNVWLHKRRNDKLAELNADEPHPKLMELTQEIKAEWASMSVEDRIDATDALIEEMNDEREQRQYTPHNSAIGGFHDTRVTIGKVWTEVERWHNRTSEHFIGISCRSEFDQYSRPQTFVTSAEIETFFQSRFKISVETLAKQLECHLLSGFEDMLGTKNSYYRELLEVKSQLAALLLEKIREAAAPVPIGKINYKNFNKITEKYGIVCDGWPLERFCCPGDINSMPELNVLRNAFKTDAARFRKLSNAELIEWRKARLAAAAPQAPAPTPALNIAIDIDIENRGPASLTDDTPAAAAATEVPVVPAAAAAPVAPFQQAVFNVNGGAVTQARPRKQRSDKGKKRGPNRRTGTLEQAAAA</sequence>
<feature type="region of interest" description="Disordered" evidence="1">
    <location>
        <begin position="432"/>
        <end position="466"/>
    </location>
</feature>
<dbReference type="EMBL" id="KN840791">
    <property type="protein sequence ID" value="KIP01436.1"/>
    <property type="molecule type" value="Genomic_DNA"/>
</dbReference>
<accession>A0A0C3RPJ4</accession>
<keyword evidence="3" id="KW-1185">Reference proteome</keyword>
<organism evidence="2 3">
    <name type="scientific">Phlebiopsis gigantea (strain 11061_1 CR5-6)</name>
    <name type="common">White-rot fungus</name>
    <name type="synonym">Peniophora gigantea</name>
    <dbReference type="NCBI Taxonomy" id="745531"/>
    <lineage>
        <taxon>Eukaryota</taxon>
        <taxon>Fungi</taxon>
        <taxon>Dikarya</taxon>
        <taxon>Basidiomycota</taxon>
        <taxon>Agaricomycotina</taxon>
        <taxon>Agaricomycetes</taxon>
        <taxon>Polyporales</taxon>
        <taxon>Phanerochaetaceae</taxon>
        <taxon>Phlebiopsis</taxon>
    </lineage>
</organism>
<dbReference type="Proteomes" id="UP000053257">
    <property type="component" value="Unassembled WGS sequence"/>
</dbReference>
<dbReference type="HOGENOM" id="CLU_034870_1_0_1"/>
<evidence type="ECO:0000313" key="3">
    <source>
        <dbReference type="Proteomes" id="UP000053257"/>
    </source>
</evidence>
<proteinExistence type="predicted"/>
<feature type="region of interest" description="Disordered" evidence="1">
    <location>
        <begin position="19"/>
        <end position="42"/>
    </location>
</feature>
<evidence type="ECO:0000256" key="1">
    <source>
        <dbReference type="SAM" id="MobiDB-lite"/>
    </source>
</evidence>
<name>A0A0C3RPJ4_PHLG1</name>
<feature type="compositionally biased region" description="Basic residues" evidence="1">
    <location>
        <begin position="439"/>
        <end position="454"/>
    </location>
</feature>
<dbReference type="AlphaFoldDB" id="A0A0C3RPJ4"/>
<dbReference type="OrthoDB" id="2745931at2759"/>
<evidence type="ECO:0000313" key="2">
    <source>
        <dbReference type="EMBL" id="KIP01436.1"/>
    </source>
</evidence>
<dbReference type="STRING" id="745531.A0A0C3RPJ4"/>
<protein>
    <submittedName>
        <fullName evidence="2">Uncharacterized protein</fullName>
    </submittedName>
</protein>